<keyword evidence="7" id="KW-0677">Repeat</keyword>
<dbReference type="EC" id="3.2.1.15" evidence="3"/>
<dbReference type="InterPro" id="IPR006626">
    <property type="entry name" value="PbH1"/>
</dbReference>
<evidence type="ECO:0000256" key="2">
    <source>
        <dbReference type="ARBA" id="ARBA00008834"/>
    </source>
</evidence>
<evidence type="ECO:0000256" key="14">
    <source>
        <dbReference type="SAM" id="SignalP"/>
    </source>
</evidence>
<dbReference type="EMBL" id="QGNW01000216">
    <property type="protein sequence ID" value="RVW84413.1"/>
    <property type="molecule type" value="Genomic_DNA"/>
</dbReference>
<keyword evidence="10" id="KW-0961">Cell wall biogenesis/degradation</keyword>
<keyword evidence="5" id="KW-0964">Secreted</keyword>
<dbReference type="GO" id="GO:0004650">
    <property type="term" value="F:polygalacturonase activity"/>
    <property type="evidence" value="ECO:0007669"/>
    <property type="project" value="UniProtKB-EC"/>
</dbReference>
<keyword evidence="4" id="KW-0134">Cell wall</keyword>
<keyword evidence="6 14" id="KW-0732">Signal</keyword>
<name>A0A438HIV5_VITVI</name>
<dbReference type="PANTHER" id="PTHR31375">
    <property type="match status" value="1"/>
</dbReference>
<dbReference type="GO" id="GO:0071555">
    <property type="term" value="P:cell wall organization"/>
    <property type="evidence" value="ECO:0007669"/>
    <property type="project" value="UniProtKB-KW"/>
</dbReference>
<protein>
    <recommendedName>
        <fullName evidence="3">endo-polygalacturonase</fullName>
        <ecNumber evidence="3">3.2.1.15</ecNumber>
    </recommendedName>
</protein>
<dbReference type="InterPro" id="IPR012334">
    <property type="entry name" value="Pectin_lyas_fold"/>
</dbReference>
<feature type="active site" evidence="12">
    <location>
        <position position="248"/>
    </location>
</feature>
<dbReference type="InterPro" id="IPR011050">
    <property type="entry name" value="Pectin_lyase_fold/virulence"/>
</dbReference>
<proteinExistence type="inferred from homology"/>
<evidence type="ECO:0000256" key="4">
    <source>
        <dbReference type="ARBA" id="ARBA00022512"/>
    </source>
</evidence>
<evidence type="ECO:0000313" key="16">
    <source>
        <dbReference type="Proteomes" id="UP000288805"/>
    </source>
</evidence>
<accession>A0A438HIV5</accession>
<dbReference type="SUPFAM" id="SSF51126">
    <property type="entry name" value="Pectin lyase-like"/>
    <property type="match status" value="1"/>
</dbReference>
<evidence type="ECO:0000256" key="6">
    <source>
        <dbReference type="ARBA" id="ARBA00022729"/>
    </source>
</evidence>
<dbReference type="PROSITE" id="PS00502">
    <property type="entry name" value="POLYGALACTURONASE"/>
    <property type="match status" value="1"/>
</dbReference>
<evidence type="ECO:0000256" key="5">
    <source>
        <dbReference type="ARBA" id="ARBA00022525"/>
    </source>
</evidence>
<evidence type="ECO:0000256" key="7">
    <source>
        <dbReference type="ARBA" id="ARBA00022737"/>
    </source>
</evidence>
<dbReference type="FunFam" id="2.160.20.10:FF:000032">
    <property type="entry name" value="Pectin lyase-like superfamily protein"/>
    <property type="match status" value="1"/>
</dbReference>
<comment type="caution">
    <text evidence="15">The sequence shown here is derived from an EMBL/GenBank/DDBJ whole genome shotgun (WGS) entry which is preliminary data.</text>
</comment>
<dbReference type="Proteomes" id="UP000288805">
    <property type="component" value="Unassembled WGS sequence"/>
</dbReference>
<dbReference type="AlphaFoldDB" id="A0A438HIV5"/>
<evidence type="ECO:0000256" key="13">
    <source>
        <dbReference type="RuleBase" id="RU361169"/>
    </source>
</evidence>
<dbReference type="GO" id="GO:0005975">
    <property type="term" value="P:carbohydrate metabolic process"/>
    <property type="evidence" value="ECO:0007669"/>
    <property type="project" value="InterPro"/>
</dbReference>
<keyword evidence="8 13" id="KW-0378">Hydrolase</keyword>
<gene>
    <name evidence="15" type="primary">VvCHDp000960_0</name>
    <name evidence="15" type="ORF">CK203_040627</name>
</gene>
<sequence length="402" mass="43431">MSHAMQFSITIFLILAMASIGLGKIGLSDDDELSTINVRDFGAIGDGTTDDSQAGYVNFIIESGKTFLLKPIRFEGPCRASYINIQVLGTITAPKSIYEWGGQSVDNWLIFFRVNGLIVNGKGTINGQGPIWWQQLPKNNLFHPLDGVSNKGPDALSFVGCNNLKLDHLNLINSPRRHVVIFNINGATISNLNIIAPKESPNTDGIDIGQSTNIQLHYCNIKTGDDCIAIGPSSFYINISNIACGPGHGISIGSLGLNGRTDKVEEVQVRDCTFTGTQNGVRIKTWEGGSGYARKILFEGITLNAADNPIIIDQYYCPNNMCSKQSTSGVKLSDISFTRVIGTTTTKNAINLSCSKSVACTNILLNHVNIKSAYSEDVVSSYCINAHGRFSDSVPPVDCLLN</sequence>
<dbReference type="SMART" id="SM00710">
    <property type="entry name" value="PbH1"/>
    <property type="match status" value="6"/>
</dbReference>
<comment type="subcellular location">
    <subcellularLocation>
        <location evidence="1">Secreted</location>
        <location evidence="1">Cell wall</location>
    </subcellularLocation>
</comment>
<evidence type="ECO:0000256" key="9">
    <source>
        <dbReference type="ARBA" id="ARBA00023295"/>
    </source>
</evidence>
<reference evidence="15 16" key="1">
    <citation type="journal article" date="2018" name="PLoS Genet.">
        <title>Population sequencing reveals clonal diversity and ancestral inbreeding in the grapevine cultivar Chardonnay.</title>
        <authorList>
            <person name="Roach M.J."/>
            <person name="Johnson D.L."/>
            <person name="Bohlmann J."/>
            <person name="van Vuuren H.J."/>
            <person name="Jones S.J."/>
            <person name="Pretorius I.S."/>
            <person name="Schmidt S.A."/>
            <person name="Borneman A.R."/>
        </authorList>
    </citation>
    <scope>NUCLEOTIDE SEQUENCE [LARGE SCALE GENOMIC DNA]</scope>
    <source>
        <strain evidence="16">cv. Chardonnay</strain>
        <tissue evidence="15">Leaf</tissue>
    </source>
</reference>
<comment type="similarity">
    <text evidence="2 13">Belongs to the glycosyl hydrolase 28 family.</text>
</comment>
<evidence type="ECO:0000256" key="11">
    <source>
        <dbReference type="ARBA" id="ARBA00034074"/>
    </source>
</evidence>
<evidence type="ECO:0000256" key="3">
    <source>
        <dbReference type="ARBA" id="ARBA00012736"/>
    </source>
</evidence>
<evidence type="ECO:0000313" key="15">
    <source>
        <dbReference type="EMBL" id="RVW84413.1"/>
    </source>
</evidence>
<keyword evidence="9 13" id="KW-0326">Glycosidase</keyword>
<dbReference type="Pfam" id="PF00295">
    <property type="entry name" value="Glyco_hydro_28"/>
    <property type="match status" value="1"/>
</dbReference>
<evidence type="ECO:0000256" key="10">
    <source>
        <dbReference type="ARBA" id="ARBA00023316"/>
    </source>
</evidence>
<organism evidence="15 16">
    <name type="scientific">Vitis vinifera</name>
    <name type="common">Grape</name>
    <dbReference type="NCBI Taxonomy" id="29760"/>
    <lineage>
        <taxon>Eukaryota</taxon>
        <taxon>Viridiplantae</taxon>
        <taxon>Streptophyta</taxon>
        <taxon>Embryophyta</taxon>
        <taxon>Tracheophyta</taxon>
        <taxon>Spermatophyta</taxon>
        <taxon>Magnoliopsida</taxon>
        <taxon>eudicotyledons</taxon>
        <taxon>Gunneridae</taxon>
        <taxon>Pentapetalae</taxon>
        <taxon>rosids</taxon>
        <taxon>Vitales</taxon>
        <taxon>Vitaceae</taxon>
        <taxon>Viteae</taxon>
        <taxon>Vitis</taxon>
    </lineage>
</organism>
<evidence type="ECO:0000256" key="1">
    <source>
        <dbReference type="ARBA" id="ARBA00004191"/>
    </source>
</evidence>
<evidence type="ECO:0000256" key="12">
    <source>
        <dbReference type="PROSITE-ProRule" id="PRU10052"/>
    </source>
</evidence>
<dbReference type="InterPro" id="IPR000743">
    <property type="entry name" value="Glyco_hydro_28"/>
</dbReference>
<evidence type="ECO:0000256" key="8">
    <source>
        <dbReference type="ARBA" id="ARBA00022801"/>
    </source>
</evidence>
<feature type="signal peptide" evidence="14">
    <location>
        <begin position="1"/>
        <end position="23"/>
    </location>
</feature>
<comment type="catalytic activity">
    <reaction evidence="11">
        <text>(1,4-alpha-D-galacturonosyl)n+m + H2O = (1,4-alpha-D-galacturonosyl)n + (1,4-alpha-D-galacturonosyl)m.</text>
        <dbReference type="EC" id="3.2.1.15"/>
    </reaction>
</comment>
<dbReference type="Gene3D" id="2.160.20.10">
    <property type="entry name" value="Single-stranded right-handed beta-helix, Pectin lyase-like"/>
    <property type="match status" value="1"/>
</dbReference>
<feature type="chain" id="PRO_5019382720" description="endo-polygalacturonase" evidence="14">
    <location>
        <begin position="24"/>
        <end position="402"/>
    </location>
</feature>